<gene>
    <name evidence="1" type="ordered locus">Vdis_1335</name>
</gene>
<dbReference type="OrthoDB" id="57062at2157"/>
<dbReference type="HOGENOM" id="CLU_127515_4_1_2"/>
<protein>
    <submittedName>
        <fullName evidence="1">Uncharacterized protein</fullName>
    </submittedName>
</protein>
<dbReference type="eggNOG" id="arCOG04394">
    <property type="taxonomic scope" value="Archaea"/>
</dbReference>
<evidence type="ECO:0000313" key="1">
    <source>
        <dbReference type="EMBL" id="ADN50721.1"/>
    </source>
</evidence>
<accession>E1QS04</accession>
<dbReference type="RefSeq" id="WP_013336446.1">
    <property type="nucleotide sequence ID" value="NC_014537.1"/>
</dbReference>
<dbReference type="Pfam" id="PF02635">
    <property type="entry name" value="DsrE"/>
    <property type="match status" value="1"/>
</dbReference>
<reference evidence="2" key="2">
    <citation type="journal article" date="2010" name="Stand. Genomic Sci.">
        <title>Complete genome sequence of Vulcanisaeta distributa type strain (IC-017T).</title>
        <authorList>
            <person name="Mavromatis K."/>
            <person name="Sikorski J."/>
            <person name="Pabst E."/>
            <person name="Teshima H."/>
            <person name="Lapidus A."/>
            <person name="Lucas S."/>
            <person name="Nolan M."/>
            <person name="Glavina Del Rio T."/>
            <person name="Cheng J."/>
            <person name="Bruce D."/>
            <person name="Goodwin L."/>
            <person name="Pitluck S."/>
            <person name="Liolios K."/>
            <person name="Ivanova N."/>
            <person name="Mikhailova N."/>
            <person name="Pati A."/>
            <person name="Chen A."/>
            <person name="Palaniappan K."/>
            <person name="Land M."/>
            <person name="Hauser L."/>
            <person name="Chang Y."/>
            <person name="Jeffries C."/>
            <person name="Rohde M."/>
            <person name="Spring S."/>
            <person name="Goker M."/>
            <person name="Wirth R."/>
            <person name="Woyke T."/>
            <person name="Bristow J."/>
            <person name="Eisen J."/>
            <person name="Markowitz V."/>
            <person name="Hugenholtz P."/>
            <person name="Klenk H."/>
            <person name="Kyrpides N."/>
        </authorList>
    </citation>
    <scope>NUCLEOTIDE SEQUENCE [LARGE SCALE GENOMIC DNA]</scope>
    <source>
        <strain evidence="2">DSM 14429 / JCM 11212 / NBRC 100878 / IC-017</strain>
    </source>
</reference>
<sequence length="109" mass="12159">MLRVVVQVSDINNVDQALTSCNNLINEIPDAEVEVVFHQSAINAVVRGSTVEDRIRDLMRRGVVIVACRNSMRSRNITEDQLIDGVKIVNAGVAEIVRKQAEGWVYLKL</sequence>
<dbReference type="PANTHER" id="PTHR37691">
    <property type="entry name" value="BLR3518 PROTEIN"/>
    <property type="match status" value="1"/>
</dbReference>
<evidence type="ECO:0000313" key="2">
    <source>
        <dbReference type="Proteomes" id="UP000006681"/>
    </source>
</evidence>
<dbReference type="Gene3D" id="3.40.1260.10">
    <property type="entry name" value="DsrEFH-like"/>
    <property type="match status" value="1"/>
</dbReference>
<name>E1QS04_VULDI</name>
<dbReference type="Proteomes" id="UP000006681">
    <property type="component" value="Chromosome"/>
</dbReference>
<dbReference type="InterPro" id="IPR003787">
    <property type="entry name" value="Sulphur_relay_DsrE/F-like"/>
</dbReference>
<reference evidence="1 2" key="1">
    <citation type="journal article" date="2010" name="Stand. Genomic Sci.">
        <title>Complete genome sequence of Vulcanisaeta distributa type strain (IC-017).</title>
        <authorList>
            <person name="Mavromatis K."/>
            <person name="Sikorski J."/>
            <person name="Pabst E."/>
            <person name="Teshima H."/>
            <person name="Lapidus A."/>
            <person name="Lucas S."/>
            <person name="Nolan M."/>
            <person name="Glavina Del Rio T."/>
            <person name="Cheng J.F."/>
            <person name="Bruce D."/>
            <person name="Goodwin L."/>
            <person name="Pitluck S."/>
            <person name="Liolios K."/>
            <person name="Ivanova N."/>
            <person name="Mikhailova N."/>
            <person name="Pati A."/>
            <person name="Chen A."/>
            <person name="Palaniappan K."/>
            <person name="Land M."/>
            <person name="Hauser L."/>
            <person name="Chang Y.J."/>
            <person name="Jeffries C.D."/>
            <person name="Rohde M."/>
            <person name="Spring S."/>
            <person name="Goker M."/>
            <person name="Wirth R."/>
            <person name="Woyke T."/>
            <person name="Bristow J."/>
            <person name="Eisen J.A."/>
            <person name="Markowitz V."/>
            <person name="Hugenholtz P."/>
            <person name="Klenk H.P."/>
            <person name="Kyrpides N.C."/>
        </authorList>
    </citation>
    <scope>NUCLEOTIDE SEQUENCE [LARGE SCALE GENOMIC DNA]</scope>
    <source>
        <strain evidence="2">DSM 14429 / JCM 11212 / NBRC 100878 / IC-017</strain>
    </source>
</reference>
<dbReference type="EMBL" id="CP002100">
    <property type="protein sequence ID" value="ADN50721.1"/>
    <property type="molecule type" value="Genomic_DNA"/>
</dbReference>
<keyword evidence="2" id="KW-1185">Reference proteome</keyword>
<dbReference type="GeneID" id="9752267"/>
<dbReference type="AlphaFoldDB" id="E1QS04"/>
<dbReference type="SUPFAM" id="SSF75169">
    <property type="entry name" value="DsrEFH-like"/>
    <property type="match status" value="1"/>
</dbReference>
<dbReference type="KEGG" id="vdi:Vdis_1335"/>
<proteinExistence type="predicted"/>
<organism evidence="1 2">
    <name type="scientific">Vulcanisaeta distributa (strain DSM 14429 / JCM 11212 / NBRC 100878 / IC-017)</name>
    <dbReference type="NCBI Taxonomy" id="572478"/>
    <lineage>
        <taxon>Archaea</taxon>
        <taxon>Thermoproteota</taxon>
        <taxon>Thermoprotei</taxon>
        <taxon>Thermoproteales</taxon>
        <taxon>Thermoproteaceae</taxon>
        <taxon>Vulcanisaeta</taxon>
    </lineage>
</organism>
<dbReference type="InterPro" id="IPR027396">
    <property type="entry name" value="DsrEFH-like"/>
</dbReference>
<dbReference type="PANTHER" id="PTHR37691:SF1">
    <property type="entry name" value="BLR3518 PROTEIN"/>
    <property type="match status" value="1"/>
</dbReference>